<dbReference type="Pfam" id="PF01494">
    <property type="entry name" value="FAD_binding_3"/>
    <property type="match status" value="1"/>
</dbReference>
<dbReference type="NCBIfam" id="TIGR02032">
    <property type="entry name" value="GG-red-SF"/>
    <property type="match status" value="1"/>
</dbReference>
<comment type="caution">
    <text evidence="3">The sequence shown here is derived from an EMBL/GenBank/DDBJ whole genome shotgun (WGS) entry which is preliminary data.</text>
</comment>
<evidence type="ECO:0000259" key="2">
    <source>
        <dbReference type="Pfam" id="PF01494"/>
    </source>
</evidence>
<evidence type="ECO:0000313" key="4">
    <source>
        <dbReference type="Proteomes" id="UP001230426"/>
    </source>
</evidence>
<dbReference type="InterPro" id="IPR002938">
    <property type="entry name" value="FAD-bd"/>
</dbReference>
<evidence type="ECO:0000256" key="1">
    <source>
        <dbReference type="SAM" id="MobiDB-lite"/>
    </source>
</evidence>
<dbReference type="EMBL" id="JAUSRB010000002">
    <property type="protein sequence ID" value="MDP9867156.1"/>
    <property type="molecule type" value="Genomic_DNA"/>
</dbReference>
<name>A0ABT9RE96_9ACTN</name>
<dbReference type="InterPro" id="IPR050407">
    <property type="entry name" value="Geranylgeranyl_reductase"/>
</dbReference>
<gene>
    <name evidence="3" type="ORF">J2S55_006422</name>
</gene>
<accession>A0ABT9RE96</accession>
<proteinExistence type="predicted"/>
<dbReference type="SUPFAM" id="SSF51905">
    <property type="entry name" value="FAD/NAD(P)-binding domain"/>
    <property type="match status" value="1"/>
</dbReference>
<dbReference type="Proteomes" id="UP001230426">
    <property type="component" value="Unassembled WGS sequence"/>
</dbReference>
<sequence length="432" mass="44957">MLRRESEEANPSGHARDGTLGGHTSWAPAWAPAGGFTRARGGKFTGVDEVWDLVIVGGGPAGSAAALRAKQLRPQARVLLLDRADFPRDKACGDGIAAHGRDELALLGVPDLIADYRPTRRLSVISPGGAHVCATVARPHHVVPRVVFDARLVDAARARGVEVRRHRVRTLAVHPGHVVLDGTVTARAVVAADGANSAVRRLIGVAPAPDRHTAIAVRGYADLPADDDVQLIAMQKEGWPAYAWSFPIGDGTANVGFGMLLPRLRATGLPGREVLHGRLAALLPHLPARDLRAHHLPLSPGRPVPGAGRVMLAGDAAGLVNPLTGEGIYYALLSGRLAGAAAVQAAGDPLPAYRRALGKALGRHLRTTDVLARAAQAPGFIDAAIGTAARRKEVFDLLVDVGLGAGTVPLGLGCAVAGRWLLNGLRGRGRGG</sequence>
<dbReference type="Gene3D" id="3.50.50.60">
    <property type="entry name" value="FAD/NAD(P)-binding domain"/>
    <property type="match status" value="1"/>
</dbReference>
<organism evidence="3 4">
    <name type="scientific">Streptosporangium brasiliense</name>
    <dbReference type="NCBI Taxonomy" id="47480"/>
    <lineage>
        <taxon>Bacteria</taxon>
        <taxon>Bacillati</taxon>
        <taxon>Actinomycetota</taxon>
        <taxon>Actinomycetes</taxon>
        <taxon>Streptosporangiales</taxon>
        <taxon>Streptosporangiaceae</taxon>
        <taxon>Streptosporangium</taxon>
    </lineage>
</organism>
<feature type="domain" description="FAD-binding" evidence="2">
    <location>
        <begin position="53"/>
        <end position="208"/>
    </location>
</feature>
<dbReference type="PANTHER" id="PTHR42685">
    <property type="entry name" value="GERANYLGERANYL DIPHOSPHATE REDUCTASE"/>
    <property type="match status" value="1"/>
</dbReference>
<reference evidence="3 4" key="1">
    <citation type="submission" date="2023-07" db="EMBL/GenBank/DDBJ databases">
        <title>Sequencing the genomes of 1000 actinobacteria strains.</title>
        <authorList>
            <person name="Klenk H.-P."/>
        </authorList>
    </citation>
    <scope>NUCLEOTIDE SEQUENCE [LARGE SCALE GENOMIC DNA]</scope>
    <source>
        <strain evidence="3 4">DSM 44109</strain>
    </source>
</reference>
<protein>
    <submittedName>
        <fullName evidence="3">Geranylgeranyl reductase family protein</fullName>
    </submittedName>
</protein>
<feature type="region of interest" description="Disordered" evidence="1">
    <location>
        <begin position="1"/>
        <end position="24"/>
    </location>
</feature>
<dbReference type="InterPro" id="IPR036188">
    <property type="entry name" value="FAD/NAD-bd_sf"/>
</dbReference>
<dbReference type="PANTHER" id="PTHR42685:SF22">
    <property type="entry name" value="CONDITIONED MEDIUM FACTOR RECEPTOR 1"/>
    <property type="match status" value="1"/>
</dbReference>
<dbReference type="InterPro" id="IPR011777">
    <property type="entry name" value="Geranylgeranyl_Rdtase_fam"/>
</dbReference>
<dbReference type="RefSeq" id="WP_306868502.1">
    <property type="nucleotide sequence ID" value="NZ_JAUSRB010000002.1"/>
</dbReference>
<dbReference type="PRINTS" id="PR00420">
    <property type="entry name" value="RNGMNOXGNASE"/>
</dbReference>
<evidence type="ECO:0000313" key="3">
    <source>
        <dbReference type="EMBL" id="MDP9867156.1"/>
    </source>
</evidence>
<keyword evidence="4" id="KW-1185">Reference proteome</keyword>